<name>A0A9W4GS14_9ACTN</name>
<reference evidence="1" key="1">
    <citation type="submission" date="2021-05" db="EMBL/GenBank/DDBJ databases">
        <authorList>
            <person name="Arsene-Ploetze F."/>
        </authorList>
    </citation>
    <scope>NUCLEOTIDE SEQUENCE</scope>
    <source>
        <strain evidence="1">DSM 42138</strain>
    </source>
</reference>
<protein>
    <submittedName>
        <fullName evidence="1">Uncharacterized protein</fullName>
    </submittedName>
</protein>
<sequence length="69" mass="7711">MLKVETGPTHPQLWAGLALTLRRLHLPYDISSLLERGEVVALLYSSLRSAGADCDPVEPVLWLSKRRTL</sequence>
<evidence type="ECO:0000313" key="1">
    <source>
        <dbReference type="EMBL" id="CAG6394863.1"/>
    </source>
</evidence>
<dbReference type="Proteomes" id="UP001152519">
    <property type="component" value="Unassembled WGS sequence"/>
</dbReference>
<evidence type="ECO:0000313" key="2">
    <source>
        <dbReference type="Proteomes" id="UP001152519"/>
    </source>
</evidence>
<organism evidence="1 2">
    <name type="scientific">Actinacidiphila cocklensis</name>
    <dbReference type="NCBI Taxonomy" id="887465"/>
    <lineage>
        <taxon>Bacteria</taxon>
        <taxon>Bacillati</taxon>
        <taxon>Actinomycetota</taxon>
        <taxon>Actinomycetes</taxon>
        <taxon>Kitasatosporales</taxon>
        <taxon>Streptomycetaceae</taxon>
        <taxon>Actinacidiphila</taxon>
    </lineage>
</organism>
<dbReference type="EMBL" id="CAJSLV010000059">
    <property type="protein sequence ID" value="CAG6394863.1"/>
    <property type="molecule type" value="Genomic_DNA"/>
</dbReference>
<dbReference type="AlphaFoldDB" id="A0A9W4GS14"/>
<proteinExistence type="predicted"/>
<comment type="caution">
    <text evidence="1">The sequence shown here is derived from an EMBL/GenBank/DDBJ whole genome shotgun (WGS) entry which is preliminary data.</text>
</comment>
<keyword evidence="2" id="KW-1185">Reference proteome</keyword>
<accession>A0A9W4GS14</accession>
<gene>
    <name evidence="1" type="ORF">SCOCK_30095</name>
</gene>